<evidence type="ECO:0000313" key="3">
    <source>
        <dbReference type="EMBL" id="TWJ04841.1"/>
    </source>
</evidence>
<dbReference type="OrthoDB" id="634996at2"/>
<dbReference type="InterPro" id="IPR000866">
    <property type="entry name" value="AhpC/TSA"/>
</dbReference>
<sequence>MKTSLKYIKLFIAALFLITTAAAKGNYMKMPVDSMLNDKAPDFVLKDINGKTVSLADYKGKVLVLDFWATWCVPCRESFPATQKVLNKYKDDPTVSFLFIDTREKTDNYIDLIKKFLDENHYTFKVILDEKGPDGIQNKIYKQYVMPGIPTKFIIDKNGVIRFKVIGFNPNLTEDDVIKELSGMIATARKS</sequence>
<keyword evidence="4" id="KW-1185">Reference proteome</keyword>
<dbReference type="InterPro" id="IPR036249">
    <property type="entry name" value="Thioredoxin-like_sf"/>
</dbReference>
<dbReference type="InterPro" id="IPR017937">
    <property type="entry name" value="Thioredoxin_CS"/>
</dbReference>
<dbReference type="GO" id="GO:0016209">
    <property type="term" value="F:antioxidant activity"/>
    <property type="evidence" value="ECO:0007669"/>
    <property type="project" value="InterPro"/>
</dbReference>
<evidence type="ECO:0000259" key="2">
    <source>
        <dbReference type="PROSITE" id="PS51352"/>
    </source>
</evidence>
<dbReference type="GO" id="GO:0016491">
    <property type="term" value="F:oxidoreductase activity"/>
    <property type="evidence" value="ECO:0007669"/>
    <property type="project" value="InterPro"/>
</dbReference>
<dbReference type="PROSITE" id="PS51352">
    <property type="entry name" value="THIOREDOXIN_2"/>
    <property type="match status" value="1"/>
</dbReference>
<dbReference type="PANTHER" id="PTHR42852:SF17">
    <property type="entry name" value="THIOREDOXIN-LIKE PROTEIN HI_1115"/>
    <property type="match status" value="1"/>
</dbReference>
<proteinExistence type="predicted"/>
<feature type="domain" description="Thioredoxin" evidence="2">
    <location>
        <begin position="34"/>
        <end position="186"/>
    </location>
</feature>
<organism evidence="3 4">
    <name type="scientific">Mucilaginibacter frigoritolerans</name>
    <dbReference type="NCBI Taxonomy" id="652788"/>
    <lineage>
        <taxon>Bacteria</taxon>
        <taxon>Pseudomonadati</taxon>
        <taxon>Bacteroidota</taxon>
        <taxon>Sphingobacteriia</taxon>
        <taxon>Sphingobacteriales</taxon>
        <taxon>Sphingobacteriaceae</taxon>
        <taxon>Mucilaginibacter</taxon>
    </lineage>
</organism>
<comment type="caution">
    <text evidence="3">The sequence shown here is derived from an EMBL/GenBank/DDBJ whole genome shotgun (WGS) entry which is preliminary data.</text>
</comment>
<evidence type="ECO:0000256" key="1">
    <source>
        <dbReference type="ARBA" id="ARBA00023284"/>
    </source>
</evidence>
<name>A0A562UI11_9SPHI</name>
<dbReference type="AlphaFoldDB" id="A0A562UI11"/>
<dbReference type="EMBL" id="VLLI01000001">
    <property type="protein sequence ID" value="TWJ04841.1"/>
    <property type="molecule type" value="Genomic_DNA"/>
</dbReference>
<dbReference type="PANTHER" id="PTHR42852">
    <property type="entry name" value="THIOL:DISULFIDE INTERCHANGE PROTEIN DSBE"/>
    <property type="match status" value="1"/>
</dbReference>
<dbReference type="Gene3D" id="3.40.30.10">
    <property type="entry name" value="Glutaredoxin"/>
    <property type="match status" value="1"/>
</dbReference>
<keyword evidence="1" id="KW-0676">Redox-active center</keyword>
<dbReference type="PROSITE" id="PS00194">
    <property type="entry name" value="THIOREDOXIN_1"/>
    <property type="match status" value="1"/>
</dbReference>
<protein>
    <submittedName>
        <fullName evidence="3">Peroxiredoxin</fullName>
    </submittedName>
</protein>
<evidence type="ECO:0000313" key="4">
    <source>
        <dbReference type="Proteomes" id="UP000317010"/>
    </source>
</evidence>
<accession>A0A562UI11</accession>
<dbReference type="Proteomes" id="UP000317010">
    <property type="component" value="Unassembled WGS sequence"/>
</dbReference>
<dbReference type="RefSeq" id="WP_144909381.1">
    <property type="nucleotide sequence ID" value="NZ_VLLI01000001.1"/>
</dbReference>
<gene>
    <name evidence="3" type="ORF">JN11_00564</name>
</gene>
<dbReference type="CDD" id="cd02966">
    <property type="entry name" value="TlpA_like_family"/>
    <property type="match status" value="1"/>
</dbReference>
<dbReference type="InterPro" id="IPR050553">
    <property type="entry name" value="Thioredoxin_ResA/DsbE_sf"/>
</dbReference>
<reference evidence="3 4" key="1">
    <citation type="submission" date="2019-07" db="EMBL/GenBank/DDBJ databases">
        <title>Genomic Encyclopedia of Archaeal and Bacterial Type Strains, Phase II (KMG-II): from individual species to whole genera.</title>
        <authorList>
            <person name="Goeker M."/>
        </authorList>
    </citation>
    <scope>NUCLEOTIDE SEQUENCE [LARGE SCALE GENOMIC DNA]</scope>
    <source>
        <strain evidence="3 4">ATCC BAA-1854</strain>
    </source>
</reference>
<dbReference type="InterPro" id="IPR013766">
    <property type="entry name" value="Thioredoxin_domain"/>
</dbReference>
<dbReference type="SUPFAM" id="SSF52833">
    <property type="entry name" value="Thioredoxin-like"/>
    <property type="match status" value="1"/>
</dbReference>
<dbReference type="Pfam" id="PF00578">
    <property type="entry name" value="AhpC-TSA"/>
    <property type="match status" value="1"/>
</dbReference>